<dbReference type="InterPro" id="IPR018740">
    <property type="entry name" value="DUF2282_membr"/>
</dbReference>
<reference evidence="2" key="1">
    <citation type="submission" date="2023-07" db="EMBL/GenBank/DDBJ databases">
        <title>Genome content predicts the carbon catabolic preferences of heterotrophic bacteria.</title>
        <authorList>
            <person name="Gralka M."/>
        </authorList>
    </citation>
    <scope>NUCLEOTIDE SEQUENCE</scope>
    <source>
        <strain evidence="3">5G01</strain>
        <strain evidence="2">I2M16</strain>
    </source>
</reference>
<evidence type="ECO:0000313" key="2">
    <source>
        <dbReference type="EMBL" id="MDO6454821.1"/>
    </source>
</evidence>
<comment type="caution">
    <text evidence="2">The sequence shown here is derived from an EMBL/GenBank/DDBJ whole genome shotgun (WGS) entry which is preliminary data.</text>
</comment>
<name>A0AAW7XKQ8_9GAMM</name>
<evidence type="ECO:0000313" key="5">
    <source>
        <dbReference type="Proteomes" id="UP001177341"/>
    </source>
</evidence>
<evidence type="ECO:0000313" key="4">
    <source>
        <dbReference type="Proteomes" id="UP001169862"/>
    </source>
</evidence>
<organism evidence="2 4">
    <name type="scientific">Neptunomonas phycophila</name>
    <dbReference type="NCBI Taxonomy" id="1572645"/>
    <lineage>
        <taxon>Bacteria</taxon>
        <taxon>Pseudomonadati</taxon>
        <taxon>Pseudomonadota</taxon>
        <taxon>Gammaproteobacteria</taxon>
        <taxon>Oceanospirillales</taxon>
        <taxon>Oceanospirillaceae</taxon>
        <taxon>Neptunomonas</taxon>
    </lineage>
</organism>
<dbReference type="Pfam" id="PF10048">
    <property type="entry name" value="DUF2282"/>
    <property type="match status" value="1"/>
</dbReference>
<dbReference type="RefSeq" id="WP_075171796.1">
    <property type="nucleotide sequence ID" value="NZ_CAXHZV010000010.1"/>
</dbReference>
<sequence length="92" mass="9269">MKNSKSTLALALGTAVAISSAVSVPAHAEGKEKCYGVALAGQNDCAAGPGTSCAGTSKTDYQANAWKLVPEGTCVEMESKTSPTGFGQLKAF</sequence>
<dbReference type="EMBL" id="JAUYVO010000005">
    <property type="protein sequence ID" value="MDP2522644.1"/>
    <property type="molecule type" value="Genomic_DNA"/>
</dbReference>
<protein>
    <submittedName>
        <fullName evidence="2">DUF2282 domain-containing protein</fullName>
    </submittedName>
</protein>
<keyword evidence="5" id="KW-1185">Reference proteome</keyword>
<gene>
    <name evidence="2" type="ORF">Q4490_14710</name>
    <name evidence="3" type="ORF">Q8W30_08675</name>
</gene>
<dbReference type="EMBL" id="JAUOPG010000010">
    <property type="protein sequence ID" value="MDO6454821.1"/>
    <property type="molecule type" value="Genomic_DNA"/>
</dbReference>
<accession>A0AAW7XKQ8</accession>
<dbReference type="Proteomes" id="UP001177341">
    <property type="component" value="Unassembled WGS sequence"/>
</dbReference>
<dbReference type="GeneID" id="89455807"/>
<feature type="signal peptide" evidence="1">
    <location>
        <begin position="1"/>
        <end position="28"/>
    </location>
</feature>
<evidence type="ECO:0000256" key="1">
    <source>
        <dbReference type="SAM" id="SignalP"/>
    </source>
</evidence>
<feature type="chain" id="PRO_5043364502" evidence="1">
    <location>
        <begin position="29"/>
        <end position="92"/>
    </location>
</feature>
<keyword evidence="1" id="KW-0732">Signal</keyword>
<dbReference type="AlphaFoldDB" id="A0AAW7XKQ8"/>
<evidence type="ECO:0000313" key="3">
    <source>
        <dbReference type="EMBL" id="MDP2522644.1"/>
    </source>
</evidence>
<dbReference type="Proteomes" id="UP001169862">
    <property type="component" value="Unassembled WGS sequence"/>
</dbReference>
<proteinExistence type="predicted"/>